<reference evidence="2" key="2">
    <citation type="journal article" date="2013" name="PLoS Genet.">
        <title>Comparative genome structure, secondary metabolite, and effector coding capacity across Cochliobolus pathogens.</title>
        <authorList>
            <person name="Condon B.J."/>
            <person name="Leng Y."/>
            <person name="Wu D."/>
            <person name="Bushley K.E."/>
            <person name="Ohm R.A."/>
            <person name="Otillar R."/>
            <person name="Martin J."/>
            <person name="Schackwitz W."/>
            <person name="Grimwood J."/>
            <person name="MohdZainudin N."/>
            <person name="Xue C."/>
            <person name="Wang R."/>
            <person name="Manning V.A."/>
            <person name="Dhillon B."/>
            <person name="Tu Z.J."/>
            <person name="Steffenson B.J."/>
            <person name="Salamov A."/>
            <person name="Sun H."/>
            <person name="Lowry S."/>
            <person name="LaButti K."/>
            <person name="Han J."/>
            <person name="Copeland A."/>
            <person name="Lindquist E."/>
            <person name="Barry K."/>
            <person name="Schmutz J."/>
            <person name="Baker S.E."/>
            <person name="Ciuffetti L.M."/>
            <person name="Grigoriev I.V."/>
            <person name="Zhong S."/>
            <person name="Turgeon B.G."/>
        </authorList>
    </citation>
    <scope>NUCLEOTIDE SEQUENCE [LARGE SCALE GENOMIC DNA]</scope>
    <source>
        <strain evidence="2">C5 / ATCC 48332 / race O</strain>
    </source>
</reference>
<keyword evidence="2" id="KW-1185">Reference proteome</keyword>
<dbReference type="EMBL" id="KB445572">
    <property type="protein sequence ID" value="EMD94495.1"/>
    <property type="molecule type" value="Genomic_DNA"/>
</dbReference>
<organism evidence="1 2">
    <name type="scientific">Cochliobolus heterostrophus (strain C5 / ATCC 48332 / race O)</name>
    <name type="common">Southern corn leaf blight fungus</name>
    <name type="synonym">Bipolaris maydis</name>
    <dbReference type="NCBI Taxonomy" id="701091"/>
    <lineage>
        <taxon>Eukaryota</taxon>
        <taxon>Fungi</taxon>
        <taxon>Dikarya</taxon>
        <taxon>Ascomycota</taxon>
        <taxon>Pezizomycotina</taxon>
        <taxon>Dothideomycetes</taxon>
        <taxon>Pleosporomycetidae</taxon>
        <taxon>Pleosporales</taxon>
        <taxon>Pleosporineae</taxon>
        <taxon>Pleosporaceae</taxon>
        <taxon>Bipolaris</taxon>
    </lineage>
</organism>
<dbReference type="HOGENOM" id="CLU_095402_2_0_1"/>
<dbReference type="Proteomes" id="UP000016936">
    <property type="component" value="Unassembled WGS sequence"/>
</dbReference>
<name>M2TAB1_COCH5</name>
<dbReference type="OMA" id="IGMRGAE"/>
<sequence>MRLTIFPIVHASTALPAPDFPPTLLSLFLLTERQLDALAAYYSQTAGACHLRHAYPATMNWSHPFLDTSEELPGDCKLDALERLKVKMRMFARFVGMRGADTPRWEYERQIEILGNRVRWEVRRGEEEEEGKRRGKVFGGPRRLR</sequence>
<evidence type="ECO:0000313" key="2">
    <source>
        <dbReference type="Proteomes" id="UP000016936"/>
    </source>
</evidence>
<gene>
    <name evidence="1" type="ORF">COCHEDRAFT_1153772</name>
</gene>
<dbReference type="eggNOG" id="ENOG502STXT">
    <property type="taxonomic scope" value="Eukaryota"/>
</dbReference>
<dbReference type="AlphaFoldDB" id="M2TAB1"/>
<dbReference type="OrthoDB" id="4156665at2759"/>
<protein>
    <submittedName>
        <fullName evidence="1">Uncharacterized protein</fullName>
    </submittedName>
</protein>
<evidence type="ECO:0000313" key="1">
    <source>
        <dbReference type="EMBL" id="EMD94495.1"/>
    </source>
</evidence>
<accession>M2TAB1</accession>
<reference evidence="1 2" key="1">
    <citation type="journal article" date="2012" name="PLoS Pathog.">
        <title>Diverse lifestyles and strategies of plant pathogenesis encoded in the genomes of eighteen Dothideomycetes fungi.</title>
        <authorList>
            <person name="Ohm R.A."/>
            <person name="Feau N."/>
            <person name="Henrissat B."/>
            <person name="Schoch C.L."/>
            <person name="Horwitz B.A."/>
            <person name="Barry K.W."/>
            <person name="Condon B.J."/>
            <person name="Copeland A.C."/>
            <person name="Dhillon B."/>
            <person name="Glaser F."/>
            <person name="Hesse C.N."/>
            <person name="Kosti I."/>
            <person name="LaButti K."/>
            <person name="Lindquist E.A."/>
            <person name="Lucas S."/>
            <person name="Salamov A.A."/>
            <person name="Bradshaw R.E."/>
            <person name="Ciuffetti L."/>
            <person name="Hamelin R.C."/>
            <person name="Kema G.H.J."/>
            <person name="Lawrence C."/>
            <person name="Scott J.A."/>
            <person name="Spatafora J.W."/>
            <person name="Turgeon B.G."/>
            <person name="de Wit P.J.G.M."/>
            <person name="Zhong S."/>
            <person name="Goodwin S.B."/>
            <person name="Grigoriev I.V."/>
        </authorList>
    </citation>
    <scope>NUCLEOTIDE SEQUENCE [LARGE SCALE GENOMIC DNA]</scope>
    <source>
        <strain evidence="2">C5 / ATCC 48332 / race O</strain>
    </source>
</reference>
<proteinExistence type="predicted"/>